<sequence>IRASAKLDCRYIGGFSRTNTNYTENATLTTNLHNDAITTDVEHSDSYMVDVKDRYPMGRR</sequence>
<accession>A0A7T8GV51</accession>
<keyword evidence="2" id="KW-1185">Reference proteome</keyword>
<proteinExistence type="predicted"/>
<feature type="non-terminal residue" evidence="1">
    <location>
        <position position="1"/>
    </location>
</feature>
<organism evidence="1 2">
    <name type="scientific">Caligus rogercresseyi</name>
    <name type="common">Sea louse</name>
    <dbReference type="NCBI Taxonomy" id="217165"/>
    <lineage>
        <taxon>Eukaryota</taxon>
        <taxon>Metazoa</taxon>
        <taxon>Ecdysozoa</taxon>
        <taxon>Arthropoda</taxon>
        <taxon>Crustacea</taxon>
        <taxon>Multicrustacea</taxon>
        <taxon>Hexanauplia</taxon>
        <taxon>Copepoda</taxon>
        <taxon>Siphonostomatoida</taxon>
        <taxon>Caligidae</taxon>
        <taxon>Caligus</taxon>
    </lineage>
</organism>
<protein>
    <submittedName>
        <fullName evidence="1">Uncharacterized protein</fullName>
    </submittedName>
</protein>
<dbReference type="AlphaFoldDB" id="A0A7T8GV51"/>
<dbReference type="Proteomes" id="UP000595437">
    <property type="component" value="Chromosome 13"/>
</dbReference>
<dbReference type="EMBL" id="CP045902">
    <property type="protein sequence ID" value="QQP38161.1"/>
    <property type="molecule type" value="Genomic_DNA"/>
</dbReference>
<evidence type="ECO:0000313" key="1">
    <source>
        <dbReference type="EMBL" id="QQP38161.1"/>
    </source>
</evidence>
<feature type="non-terminal residue" evidence="1">
    <location>
        <position position="60"/>
    </location>
</feature>
<evidence type="ECO:0000313" key="2">
    <source>
        <dbReference type="Proteomes" id="UP000595437"/>
    </source>
</evidence>
<name>A0A7T8GV51_CALRO</name>
<gene>
    <name evidence="1" type="ORF">FKW44_018663</name>
</gene>
<reference evidence="2" key="1">
    <citation type="submission" date="2021-01" db="EMBL/GenBank/DDBJ databases">
        <title>Caligus Genome Assembly.</title>
        <authorList>
            <person name="Gallardo-Escarate C."/>
        </authorList>
    </citation>
    <scope>NUCLEOTIDE SEQUENCE [LARGE SCALE GENOMIC DNA]</scope>
</reference>